<dbReference type="InterPro" id="IPR006938">
    <property type="entry name" value="DUF624"/>
</dbReference>
<keyword evidence="3" id="KW-1185">Reference proteome</keyword>
<proteinExistence type="predicted"/>
<keyword evidence="1" id="KW-1133">Transmembrane helix</keyword>
<evidence type="ECO:0000313" key="3">
    <source>
        <dbReference type="Proteomes" id="UP000184128"/>
    </source>
</evidence>
<name>A0A1M4T449_9LACT</name>
<dbReference type="Proteomes" id="UP000184128">
    <property type="component" value="Unassembled WGS sequence"/>
</dbReference>
<sequence length="198" mass="22902">MKKLDLTTAAVTFTEWFSGIAILNLSWLLFSLPIFTLIPATDAVFEVVHDWKVEGKPESIFTQFTIFFKRNFKKSFKLGLPIFISILLLIMDLYFLNSFNQPTTTFQIFKYAFYTFAILILLMILYVYPLSKRQQEASPKLLLFAFMLIVGNLKITFSILIILVACLFIFNWFPAMLFFIPVSGLAWLGETALENIEN</sequence>
<reference evidence="2 3" key="1">
    <citation type="submission" date="2016-11" db="EMBL/GenBank/DDBJ databases">
        <authorList>
            <person name="Jaros S."/>
            <person name="Januszkiewicz K."/>
            <person name="Wedrychowicz H."/>
        </authorList>
    </citation>
    <scope>NUCLEOTIDE SEQUENCE [LARGE SCALE GENOMIC DNA]</scope>
    <source>
        <strain evidence="2 3">DSM 15692</strain>
    </source>
</reference>
<dbReference type="OrthoDB" id="2182676at2"/>
<gene>
    <name evidence="2" type="ORF">SAMN02745249_00359</name>
</gene>
<feature type="transmembrane region" description="Helical" evidence="1">
    <location>
        <begin position="16"/>
        <end position="38"/>
    </location>
</feature>
<keyword evidence="1" id="KW-0812">Transmembrane</keyword>
<evidence type="ECO:0000313" key="2">
    <source>
        <dbReference type="EMBL" id="SHE39256.1"/>
    </source>
</evidence>
<feature type="transmembrane region" description="Helical" evidence="1">
    <location>
        <begin position="108"/>
        <end position="129"/>
    </location>
</feature>
<protein>
    <submittedName>
        <fullName evidence="2">Uncharacterized membrane protein YesL</fullName>
    </submittedName>
</protein>
<evidence type="ECO:0000256" key="1">
    <source>
        <dbReference type="SAM" id="Phobius"/>
    </source>
</evidence>
<feature type="transmembrane region" description="Helical" evidence="1">
    <location>
        <begin position="141"/>
        <end position="170"/>
    </location>
</feature>
<keyword evidence="1" id="KW-0472">Membrane</keyword>
<dbReference type="Pfam" id="PF04854">
    <property type="entry name" value="DUF624"/>
    <property type="match status" value="1"/>
</dbReference>
<dbReference type="RefSeq" id="WP_073295381.1">
    <property type="nucleotide sequence ID" value="NZ_FQUF01000004.1"/>
</dbReference>
<organism evidence="2 3">
    <name type="scientific">Atopostipes suicloacalis DSM 15692</name>
    <dbReference type="NCBI Taxonomy" id="1121025"/>
    <lineage>
        <taxon>Bacteria</taxon>
        <taxon>Bacillati</taxon>
        <taxon>Bacillota</taxon>
        <taxon>Bacilli</taxon>
        <taxon>Lactobacillales</taxon>
        <taxon>Carnobacteriaceae</taxon>
        <taxon>Atopostipes</taxon>
    </lineage>
</organism>
<dbReference type="AlphaFoldDB" id="A0A1M4T449"/>
<dbReference type="STRING" id="1121025.SAMN02745249_00359"/>
<feature type="transmembrane region" description="Helical" evidence="1">
    <location>
        <begin position="176"/>
        <end position="193"/>
    </location>
</feature>
<feature type="transmembrane region" description="Helical" evidence="1">
    <location>
        <begin position="78"/>
        <end position="96"/>
    </location>
</feature>
<dbReference type="EMBL" id="FQUF01000004">
    <property type="protein sequence ID" value="SHE39256.1"/>
    <property type="molecule type" value="Genomic_DNA"/>
</dbReference>
<accession>A0A1M4T449</accession>